<sequence length="486" mass="53000">MFTRTALSRALPRAAAATPTTTTSRSLTRLAASASVTSPGSYIAKAHLSTSTSTGGAIKAAASSIANAVSGAVDGATSAVTEFDPHAVTAMDKQEPPAPGADFNVVIVGAGNINESGTPQCGSDEGPWNHSFRLEHKLGPRLKVVALIDPSAARANSVLSVKRNSFVLSAYKDTIVYPNIEAYVQNMDPAKKPHAIWVGSPPAFRGQEREGRDLEKKLIEYFPEVGFFIEKPVSTGPVEEAFSISDRLKKANAPVSVGYMLRYLKVVQKMKQILEENNLKVMATNARYIMAYEHTAKLDWWDKSQTCGPIVEQATHFCDLSRYFGGEVDLSTVMAHSLEHFEPAGKLSKIPVDENKIAPEQRIPRVTCATWKYESGAVGSLTHAVALQGFNYSTELDVYADGYQLRLVDPYNAPVLYFRRPGDDHEEVVRYSNDDPFFSEVANLIDVIENGQGAAPILSTYEDATKTYALTWAIREASERSAKKPE</sequence>
<evidence type="ECO:0000313" key="5">
    <source>
        <dbReference type="Proteomes" id="UP000077521"/>
    </source>
</evidence>
<dbReference type="AlphaFoldDB" id="A0A8T8SM30"/>
<gene>
    <name evidence="4" type="ORF">A4X13_0g6872</name>
</gene>
<feature type="domain" description="Gfo/Idh/MocA-like oxidoreductase N-terminal" evidence="2">
    <location>
        <begin position="103"/>
        <end position="259"/>
    </location>
</feature>
<dbReference type="InterPro" id="IPR052515">
    <property type="entry name" value="Gfo/Idh/MocA_Oxidoreductase"/>
</dbReference>
<dbReference type="PANTHER" id="PTHR43249:SF1">
    <property type="entry name" value="D-GLUCOSIDE 3-DEHYDROGENASE"/>
    <property type="match status" value="1"/>
</dbReference>
<dbReference type="Pfam" id="PF01408">
    <property type="entry name" value="GFO_IDH_MocA"/>
    <property type="match status" value="1"/>
</dbReference>
<feature type="domain" description="Oxidoreductase putative C-terminal" evidence="3">
    <location>
        <begin position="262"/>
        <end position="403"/>
    </location>
</feature>
<feature type="region of interest" description="Disordered" evidence="1">
    <location>
        <begin position="1"/>
        <end position="28"/>
    </location>
</feature>
<dbReference type="InterPro" id="IPR013944">
    <property type="entry name" value="OxRdtase_put_C"/>
</dbReference>
<dbReference type="InterPro" id="IPR000683">
    <property type="entry name" value="Gfo/Idh/MocA-like_OxRdtase_N"/>
</dbReference>
<evidence type="ECO:0008006" key="6">
    <source>
        <dbReference type="Google" id="ProtNLM"/>
    </source>
</evidence>
<dbReference type="Gene3D" id="3.30.360.10">
    <property type="entry name" value="Dihydrodipicolinate Reductase, domain 2"/>
    <property type="match status" value="1"/>
</dbReference>
<keyword evidence="5" id="KW-1185">Reference proteome</keyword>
<organism evidence="4 5">
    <name type="scientific">Tilletia indica</name>
    <dbReference type="NCBI Taxonomy" id="43049"/>
    <lineage>
        <taxon>Eukaryota</taxon>
        <taxon>Fungi</taxon>
        <taxon>Dikarya</taxon>
        <taxon>Basidiomycota</taxon>
        <taxon>Ustilaginomycotina</taxon>
        <taxon>Exobasidiomycetes</taxon>
        <taxon>Tilletiales</taxon>
        <taxon>Tilletiaceae</taxon>
        <taxon>Tilletia</taxon>
    </lineage>
</organism>
<dbReference type="GO" id="GO:0000166">
    <property type="term" value="F:nucleotide binding"/>
    <property type="evidence" value="ECO:0007669"/>
    <property type="project" value="InterPro"/>
</dbReference>
<dbReference type="Pfam" id="PF08635">
    <property type="entry name" value="ox_reductase_C"/>
    <property type="match status" value="1"/>
</dbReference>
<comment type="caution">
    <text evidence="4">The sequence shown here is derived from an EMBL/GenBank/DDBJ whole genome shotgun (WGS) entry which is preliminary data.</text>
</comment>
<evidence type="ECO:0000313" key="4">
    <source>
        <dbReference type="EMBL" id="KAE8243967.1"/>
    </source>
</evidence>
<evidence type="ECO:0000256" key="1">
    <source>
        <dbReference type="SAM" id="MobiDB-lite"/>
    </source>
</evidence>
<protein>
    <recommendedName>
        <fullName evidence="6">Gfo/Idh/MocA-like oxidoreductase N-terminal domain-containing protein</fullName>
    </recommendedName>
</protein>
<proteinExistence type="predicted"/>
<dbReference type="InterPro" id="IPR036291">
    <property type="entry name" value="NAD(P)-bd_dom_sf"/>
</dbReference>
<evidence type="ECO:0000259" key="3">
    <source>
        <dbReference type="Pfam" id="PF08635"/>
    </source>
</evidence>
<name>A0A8T8SM30_9BASI</name>
<dbReference type="Proteomes" id="UP000077521">
    <property type="component" value="Unassembled WGS sequence"/>
</dbReference>
<dbReference type="Gene3D" id="3.40.50.720">
    <property type="entry name" value="NAD(P)-binding Rossmann-like Domain"/>
    <property type="match status" value="1"/>
</dbReference>
<reference evidence="4" key="1">
    <citation type="submission" date="2016-04" db="EMBL/GenBank/DDBJ databases">
        <authorList>
            <person name="Nguyen H.D."/>
            <person name="Samba Siva P."/>
            <person name="Cullis J."/>
            <person name="Levesque C.A."/>
            <person name="Hambleton S."/>
        </authorList>
    </citation>
    <scope>NUCLEOTIDE SEQUENCE</scope>
    <source>
        <strain evidence="4">DAOMC 236416</strain>
    </source>
</reference>
<reference evidence="4" key="2">
    <citation type="journal article" date="2019" name="IMA Fungus">
        <title>Genome sequencing and comparison of five Tilletia species to identify candidate genes for the detection of regulated species infecting wheat.</title>
        <authorList>
            <person name="Nguyen H.D.T."/>
            <person name="Sultana T."/>
            <person name="Kesanakurti P."/>
            <person name="Hambleton S."/>
        </authorList>
    </citation>
    <scope>NUCLEOTIDE SEQUENCE</scope>
    <source>
        <strain evidence="4">DAOMC 236416</strain>
    </source>
</reference>
<evidence type="ECO:0000259" key="2">
    <source>
        <dbReference type="Pfam" id="PF01408"/>
    </source>
</evidence>
<dbReference type="EMBL" id="LWDF02000725">
    <property type="protein sequence ID" value="KAE8243967.1"/>
    <property type="molecule type" value="Genomic_DNA"/>
</dbReference>
<accession>A0A8T8SM30</accession>
<dbReference type="PANTHER" id="PTHR43249">
    <property type="entry name" value="UDP-N-ACETYL-2-AMINO-2-DEOXY-D-GLUCURONATE OXIDASE"/>
    <property type="match status" value="1"/>
</dbReference>
<dbReference type="SUPFAM" id="SSF55347">
    <property type="entry name" value="Glyceraldehyde-3-phosphate dehydrogenase-like, C-terminal domain"/>
    <property type="match status" value="1"/>
</dbReference>
<dbReference type="SUPFAM" id="SSF51735">
    <property type="entry name" value="NAD(P)-binding Rossmann-fold domains"/>
    <property type="match status" value="1"/>
</dbReference>